<evidence type="ECO:0000313" key="3">
    <source>
        <dbReference type="Proteomes" id="UP001483337"/>
    </source>
</evidence>
<accession>A0ABZ2UV88</accession>
<evidence type="ECO:0000259" key="1">
    <source>
        <dbReference type="Pfam" id="PF12770"/>
    </source>
</evidence>
<keyword evidence="3" id="KW-1185">Reference proteome</keyword>
<dbReference type="RefSeq" id="WP_353932202.1">
    <property type="nucleotide sequence ID" value="NZ_CP150886.1"/>
</dbReference>
<protein>
    <submittedName>
        <fullName evidence="2">CHAT domain-containing protein</fullName>
    </submittedName>
</protein>
<dbReference type="Pfam" id="PF12770">
    <property type="entry name" value="CHAT"/>
    <property type="match status" value="1"/>
</dbReference>
<dbReference type="InterPro" id="IPR024983">
    <property type="entry name" value="CHAT_dom"/>
</dbReference>
<proteinExistence type="predicted"/>
<organism evidence="2 3">
    <name type="scientific">Okeanomitos corallinicola TIOX110</name>
    <dbReference type="NCBI Taxonomy" id="3133117"/>
    <lineage>
        <taxon>Bacteria</taxon>
        <taxon>Bacillati</taxon>
        <taxon>Cyanobacteriota</taxon>
        <taxon>Cyanophyceae</taxon>
        <taxon>Nostocales</taxon>
        <taxon>Aphanizomenonaceae</taxon>
        <taxon>Okeanomitos</taxon>
    </lineage>
</organism>
<reference evidence="2 3" key="1">
    <citation type="submission" date="2024-04" db="EMBL/GenBank/DDBJ databases">
        <title>Okeanomitos corallinicola gen. &amp; sp. nov. (Nostocales, Cyanobacteria), a new toxic marine heterocyst-forming cyanobacterium from a coral reef.</title>
        <authorList>
            <person name="Li H."/>
            <person name="Li R."/>
            <person name="Kang J."/>
            <person name="Hii K.S."/>
            <person name="Mohamed H.F."/>
            <person name="Xu X."/>
            <person name="Luo Z."/>
        </authorList>
    </citation>
    <scope>NUCLEOTIDE SEQUENCE [LARGE SCALE GENOMIC DNA]</scope>
    <source>
        <strain evidence="2 3">TIOX110</strain>
    </source>
</reference>
<dbReference type="EMBL" id="CP150886">
    <property type="protein sequence ID" value="WZB89299.1"/>
    <property type="molecule type" value="Genomic_DNA"/>
</dbReference>
<gene>
    <name evidence="2" type="ORF">WJM97_06345</name>
</gene>
<evidence type="ECO:0000313" key="2">
    <source>
        <dbReference type="EMBL" id="WZB89299.1"/>
    </source>
</evidence>
<feature type="domain" description="CHAT" evidence="1">
    <location>
        <begin position="33"/>
        <end position="197"/>
    </location>
</feature>
<name>A0ABZ2UV88_9CYAN</name>
<dbReference type="Proteomes" id="UP001483337">
    <property type="component" value="Chromosome"/>
</dbReference>
<sequence length="197" mass="22175">MKNTKKKAYLTLINSLLNSSSSQVNSILNANHINPLESSLVLANRQRITLADITSCTMRDCFLVTLSACESGLTDINKVTDDYVGLPSGFLISGVKTVVSSLWLVNDLSTALLMIRFYENLINSQSTSPQSVSIALNQAQLWLRDATKIQLEEWITEYQLNSNPTLRNQLRRRFHNMPDDEQPFHSPFYWAAFCAIG</sequence>